<dbReference type="AlphaFoldDB" id="A0A1I1T8R6"/>
<reference evidence="2 3" key="1">
    <citation type="submission" date="2016-10" db="EMBL/GenBank/DDBJ databases">
        <authorList>
            <person name="de Groot N.N."/>
        </authorList>
    </citation>
    <scope>NUCLEOTIDE SEQUENCE [LARGE SCALE GENOMIC DNA]</scope>
    <source>
        <strain evidence="2 3">DSM 6059</strain>
    </source>
</reference>
<keyword evidence="3" id="KW-1185">Reference proteome</keyword>
<dbReference type="STRING" id="1123010.SAMN02745724_04821"/>
<sequence>MPKNNKSTNTQFAWFEIFKSGQHTDSKGSTQNFSDADLNSVVTNFSPKTSPLVIGHPKTDDPAWGWASELKVEDGVLFAKAEDVSAEFAQAVEDKRYPNRSVRLNAVDNGYELGHIGFLGGKPPAVSGLQWQFNADDEKAQVFEFAAIDKIESVALDTSNVLTGFFKNLRDFFIEKHDIETADKVIPVWSSDWLKEDTIIAEHEKRKESNDSNPNDFNEHNPNDENNSNDVNKEDSILTKEEQEALEDKLAAEQKKNAKLEYNQRISTARTFIEATINGGKSPRLTNTEGVAEFMADLEGDESKTFEFAASDGDKTQKPSEWFKSFLQGLPEQTKLTKDFSQGDDEDNADLTSTELASKASDYQQSQADKGIIISVSTAIAHIQGAK</sequence>
<protein>
    <recommendedName>
        <fullName evidence="4">Mu-like prophage I protein</fullName>
    </recommendedName>
</protein>
<name>A0A1I1T8R6_9GAMM</name>
<proteinExistence type="predicted"/>
<gene>
    <name evidence="2" type="ORF">SAMN02745724_04821</name>
</gene>
<feature type="region of interest" description="Disordered" evidence="1">
    <location>
        <begin position="204"/>
        <end position="232"/>
    </location>
</feature>
<dbReference type="EMBL" id="FOLO01000067">
    <property type="protein sequence ID" value="SFD54982.1"/>
    <property type="molecule type" value="Genomic_DNA"/>
</dbReference>
<evidence type="ECO:0000313" key="2">
    <source>
        <dbReference type="EMBL" id="SFD54982.1"/>
    </source>
</evidence>
<evidence type="ECO:0008006" key="4">
    <source>
        <dbReference type="Google" id="ProtNLM"/>
    </source>
</evidence>
<organism evidence="2 3">
    <name type="scientific">Pseudoalteromonas denitrificans DSM 6059</name>
    <dbReference type="NCBI Taxonomy" id="1123010"/>
    <lineage>
        <taxon>Bacteria</taxon>
        <taxon>Pseudomonadati</taxon>
        <taxon>Pseudomonadota</taxon>
        <taxon>Gammaproteobacteria</taxon>
        <taxon>Alteromonadales</taxon>
        <taxon>Pseudoalteromonadaceae</taxon>
        <taxon>Pseudoalteromonas</taxon>
    </lineage>
</organism>
<dbReference type="OrthoDB" id="9816412at2"/>
<dbReference type="Proteomes" id="UP000198862">
    <property type="component" value="Unassembled WGS sequence"/>
</dbReference>
<dbReference type="RefSeq" id="WP_091990828.1">
    <property type="nucleotide sequence ID" value="NZ_FOLO01000067.1"/>
</dbReference>
<evidence type="ECO:0000256" key="1">
    <source>
        <dbReference type="SAM" id="MobiDB-lite"/>
    </source>
</evidence>
<accession>A0A1I1T8R6</accession>
<evidence type="ECO:0000313" key="3">
    <source>
        <dbReference type="Proteomes" id="UP000198862"/>
    </source>
</evidence>